<dbReference type="EMBL" id="UINC01103210">
    <property type="protein sequence ID" value="SVC65413.1"/>
    <property type="molecule type" value="Genomic_DNA"/>
</dbReference>
<name>A0A382NW83_9ZZZZ</name>
<accession>A0A382NW83</accession>
<dbReference type="AlphaFoldDB" id="A0A382NW83"/>
<reference evidence="1" key="1">
    <citation type="submission" date="2018-05" db="EMBL/GenBank/DDBJ databases">
        <authorList>
            <person name="Lanie J.A."/>
            <person name="Ng W.-L."/>
            <person name="Kazmierczak K.M."/>
            <person name="Andrzejewski T.M."/>
            <person name="Davidsen T.M."/>
            <person name="Wayne K.J."/>
            <person name="Tettelin H."/>
            <person name="Glass J.I."/>
            <person name="Rusch D."/>
            <person name="Podicherti R."/>
            <person name="Tsui H.-C.T."/>
            <person name="Winkler M.E."/>
        </authorList>
    </citation>
    <scope>NUCLEOTIDE SEQUENCE</scope>
</reference>
<proteinExistence type="predicted"/>
<sequence>MKLCENARPIEEIEKNSVDYSNEKATAINQAKGERRKIKIRIGNVKTEYIVYIQI</sequence>
<protein>
    <submittedName>
        <fullName evidence="1">Uncharacterized protein</fullName>
    </submittedName>
</protein>
<gene>
    <name evidence="1" type="ORF">METZ01_LOCUS318267</name>
</gene>
<organism evidence="1">
    <name type="scientific">marine metagenome</name>
    <dbReference type="NCBI Taxonomy" id="408172"/>
    <lineage>
        <taxon>unclassified sequences</taxon>
        <taxon>metagenomes</taxon>
        <taxon>ecological metagenomes</taxon>
    </lineage>
</organism>
<evidence type="ECO:0000313" key="1">
    <source>
        <dbReference type="EMBL" id="SVC65413.1"/>
    </source>
</evidence>